<name>A0ACC3YT39_COLTU</name>
<evidence type="ECO:0000313" key="1">
    <source>
        <dbReference type="EMBL" id="KAL0935036.1"/>
    </source>
</evidence>
<sequence>MCMETIALCESCGFHRHMHYHLCMAWIWSFREIRWGFKTPLDSIPKPRDCPFIDGEVKCEIKAGRCPNRGCPGHALKAEQDKEQIAKGTADARTDAEKIEAERIKLGFRQFRPQGFQDPLEVGRPHQRKLPVVIMDFKPEEGSTWGRVRGSRPMEVAEEHTGTKPIPIPIPPSSTGNQTSMRRQRNYNGPMMMPH</sequence>
<keyword evidence="2" id="KW-1185">Reference proteome</keyword>
<evidence type="ECO:0000313" key="2">
    <source>
        <dbReference type="Proteomes" id="UP000805649"/>
    </source>
</evidence>
<gene>
    <name evidence="1" type="ORF">CTRU02_209627</name>
</gene>
<reference evidence="1 2" key="1">
    <citation type="journal article" date="2020" name="Phytopathology">
        <title>Genome Sequence Resources of Colletotrichum truncatum, C. plurivorum, C. musicola, and C. sojae: Four Species Pathogenic to Soybean (Glycine max).</title>
        <authorList>
            <person name="Rogerio F."/>
            <person name="Boufleur T.R."/>
            <person name="Ciampi-Guillardi M."/>
            <person name="Sukno S.A."/>
            <person name="Thon M.R."/>
            <person name="Massola Junior N.S."/>
            <person name="Baroncelli R."/>
        </authorList>
    </citation>
    <scope>NUCLEOTIDE SEQUENCE [LARGE SCALE GENOMIC DNA]</scope>
    <source>
        <strain evidence="1 2">CMES1059</strain>
    </source>
</reference>
<proteinExistence type="predicted"/>
<comment type="caution">
    <text evidence="1">The sequence shown here is derived from an EMBL/GenBank/DDBJ whole genome shotgun (WGS) entry which is preliminary data.</text>
</comment>
<dbReference type="Proteomes" id="UP000805649">
    <property type="component" value="Unassembled WGS sequence"/>
</dbReference>
<accession>A0ACC3YT39</accession>
<protein>
    <submittedName>
        <fullName evidence="1">Uncharacterized protein</fullName>
    </submittedName>
</protein>
<organism evidence="1 2">
    <name type="scientific">Colletotrichum truncatum</name>
    <name type="common">Anthracnose fungus</name>
    <name type="synonym">Colletotrichum capsici</name>
    <dbReference type="NCBI Taxonomy" id="5467"/>
    <lineage>
        <taxon>Eukaryota</taxon>
        <taxon>Fungi</taxon>
        <taxon>Dikarya</taxon>
        <taxon>Ascomycota</taxon>
        <taxon>Pezizomycotina</taxon>
        <taxon>Sordariomycetes</taxon>
        <taxon>Hypocreomycetidae</taxon>
        <taxon>Glomerellales</taxon>
        <taxon>Glomerellaceae</taxon>
        <taxon>Colletotrichum</taxon>
        <taxon>Colletotrichum truncatum species complex</taxon>
    </lineage>
</organism>
<dbReference type="EMBL" id="VUJX02000006">
    <property type="protein sequence ID" value="KAL0935036.1"/>
    <property type="molecule type" value="Genomic_DNA"/>
</dbReference>